<accession>A0A2T8IEW3</accession>
<dbReference type="AlphaFoldDB" id="A0A2T8IEW3"/>
<feature type="region of interest" description="Disordered" evidence="1">
    <location>
        <begin position="1"/>
        <end position="78"/>
    </location>
</feature>
<dbReference type="EMBL" id="CM008051">
    <property type="protein sequence ID" value="PVH36214.1"/>
    <property type="molecule type" value="Genomic_DNA"/>
</dbReference>
<sequence length="78" mass="8264">MTGAEPSGSPSSRTTGVEFLSPPPLLPTRRRFPRDRQALHFLAASPSSPPLGAGASSSSFIRRTPPPPSAVRQPARCR</sequence>
<name>A0A2T8IEW3_9POAL</name>
<dbReference type="Gramene" id="PVH36214">
    <property type="protein sequence ID" value="PVH36214"/>
    <property type="gene ID" value="PAHAL_6G022200"/>
</dbReference>
<evidence type="ECO:0000313" key="2">
    <source>
        <dbReference type="EMBL" id="PVH36214.1"/>
    </source>
</evidence>
<organism evidence="2">
    <name type="scientific">Panicum hallii</name>
    <dbReference type="NCBI Taxonomy" id="206008"/>
    <lineage>
        <taxon>Eukaryota</taxon>
        <taxon>Viridiplantae</taxon>
        <taxon>Streptophyta</taxon>
        <taxon>Embryophyta</taxon>
        <taxon>Tracheophyta</taxon>
        <taxon>Spermatophyta</taxon>
        <taxon>Magnoliopsida</taxon>
        <taxon>Liliopsida</taxon>
        <taxon>Poales</taxon>
        <taxon>Poaceae</taxon>
        <taxon>PACMAD clade</taxon>
        <taxon>Panicoideae</taxon>
        <taxon>Panicodae</taxon>
        <taxon>Paniceae</taxon>
        <taxon>Panicinae</taxon>
        <taxon>Panicum</taxon>
        <taxon>Panicum sect. Panicum</taxon>
    </lineage>
</organism>
<feature type="compositionally biased region" description="Low complexity" evidence="1">
    <location>
        <begin position="42"/>
        <end position="59"/>
    </location>
</feature>
<evidence type="ECO:0000256" key="1">
    <source>
        <dbReference type="SAM" id="MobiDB-lite"/>
    </source>
</evidence>
<gene>
    <name evidence="2" type="ORF">PAHAL_6G022200</name>
</gene>
<proteinExistence type="predicted"/>
<reference evidence="2" key="1">
    <citation type="submission" date="2018-04" db="EMBL/GenBank/DDBJ databases">
        <title>WGS assembly of Panicum hallii.</title>
        <authorList>
            <person name="Lovell J."/>
            <person name="Jenkins J."/>
            <person name="Lowry D."/>
            <person name="Mamidi S."/>
            <person name="Sreedasyam A."/>
            <person name="Weng X."/>
            <person name="Barry K."/>
            <person name="Bonette J."/>
            <person name="Campitelli B."/>
            <person name="Daum C."/>
            <person name="Gordon S."/>
            <person name="Gould B."/>
            <person name="Lipzen A."/>
            <person name="Macqueen A."/>
            <person name="Palacio-Mejia J."/>
            <person name="Plott C."/>
            <person name="Shakirov E."/>
            <person name="Shu S."/>
            <person name="Yoshinaga Y."/>
            <person name="Zane M."/>
            <person name="Rokhsar D."/>
            <person name="Grimwood J."/>
            <person name="Schmutz J."/>
            <person name="Juenger T."/>
        </authorList>
    </citation>
    <scope>NUCLEOTIDE SEQUENCE [LARGE SCALE GENOMIC DNA]</scope>
    <source>
        <strain evidence="2">FIL2</strain>
    </source>
</reference>
<protein>
    <submittedName>
        <fullName evidence="2">Uncharacterized protein</fullName>
    </submittedName>
</protein>
<dbReference type="Proteomes" id="UP000243499">
    <property type="component" value="Chromosome 6"/>
</dbReference>